<dbReference type="CTD" id="23276"/>
<keyword evidence="5" id="KW-1185">Reference proteome</keyword>
<dbReference type="SMART" id="SM00612">
    <property type="entry name" value="Kelch"/>
    <property type="match status" value="6"/>
</dbReference>
<reference evidence="4" key="1">
    <citation type="submission" date="2022-11" db="UniProtKB">
        <authorList>
            <consortium name="EnsemblMetazoa"/>
        </authorList>
    </citation>
    <scope>IDENTIFICATION</scope>
</reference>
<dbReference type="SMART" id="SM00225">
    <property type="entry name" value="BTB"/>
    <property type="match status" value="1"/>
</dbReference>
<dbReference type="PANTHER" id="PTHR24412">
    <property type="entry name" value="KELCH PROTEIN"/>
    <property type="match status" value="1"/>
</dbReference>
<dbReference type="AlphaFoldDB" id="A0A914A317"/>
<sequence>MSSNLAKLESEEDCEGVVVFHKRDHFASGFSSMESIRRKGKLCDVTLKVGESKFSAHRIVLAANIPYFHAMFTSDMVESKQEEITMSGIEPSALETLVNYAYSGRVAMDIHNVQSILVGANFLQLQDIKEACCEFLGERLHPSNCLGIRRFADTMVCSKLFEASTSFMHKKFVDTSLSEEFLTLSKNELMEIISTDELNIGGEEQVFDAVVGWVKYDLAGRRSLMPELLSRVRLPLIRPQILTDRVSTEDLVRSSHQCRDLVDEAKDYHLMPERRALFQSQRTKPRLCNDIAGLIYAVGGLTRADFFITGESLNAVEIYEPSTNTWTSGKPMTTPRSRVGVTVLASRLYAIGGYDGQARLNTVEVFDPCSSEWWDVAPMNSRRSALGVAALDGRVYACGGYDGISSLSSVECYDPDTNKWYIVSDMTKSRSAAGVAVLNGEIYAVGGHDGLQIFNSVECFNHFTGRWTVVPPMQSKRCRLGVTAFNGKLYVCGGYDGCKFLDTVEVYDPVANQWSYATPMNSRRSRVALVANQGHLYAIGGYDGLTNLNSVERYDVHADKWTLVGPMMAHEGGVGVGVIPLTG</sequence>
<dbReference type="PRINTS" id="PR00501">
    <property type="entry name" value="KELCHREPEAT"/>
</dbReference>
<dbReference type="Pfam" id="PF07707">
    <property type="entry name" value="BACK"/>
    <property type="match status" value="1"/>
</dbReference>
<dbReference type="CDD" id="cd18247">
    <property type="entry name" value="BTB_POZ_KLHL18"/>
    <property type="match status" value="1"/>
</dbReference>
<dbReference type="InterPro" id="IPR011705">
    <property type="entry name" value="BACK"/>
</dbReference>
<dbReference type="InterPro" id="IPR011333">
    <property type="entry name" value="SKP1/BTB/POZ_sf"/>
</dbReference>
<dbReference type="Gene3D" id="2.120.10.80">
    <property type="entry name" value="Kelch-type beta propeller"/>
    <property type="match status" value="2"/>
</dbReference>
<dbReference type="InterPro" id="IPR000210">
    <property type="entry name" value="BTB/POZ_dom"/>
</dbReference>
<organism evidence="4 5">
    <name type="scientific">Patiria miniata</name>
    <name type="common">Bat star</name>
    <name type="synonym">Asterina miniata</name>
    <dbReference type="NCBI Taxonomy" id="46514"/>
    <lineage>
        <taxon>Eukaryota</taxon>
        <taxon>Metazoa</taxon>
        <taxon>Echinodermata</taxon>
        <taxon>Eleutherozoa</taxon>
        <taxon>Asterozoa</taxon>
        <taxon>Asteroidea</taxon>
        <taxon>Valvatacea</taxon>
        <taxon>Valvatida</taxon>
        <taxon>Asterinidae</taxon>
        <taxon>Patiria</taxon>
    </lineage>
</organism>
<evidence type="ECO:0000256" key="2">
    <source>
        <dbReference type="ARBA" id="ARBA00022737"/>
    </source>
</evidence>
<dbReference type="SMART" id="SM00875">
    <property type="entry name" value="BACK"/>
    <property type="match status" value="1"/>
</dbReference>
<dbReference type="GeneID" id="119729530"/>
<proteinExistence type="predicted"/>
<protein>
    <recommendedName>
        <fullName evidence="3">BTB domain-containing protein</fullName>
    </recommendedName>
</protein>
<evidence type="ECO:0000256" key="1">
    <source>
        <dbReference type="ARBA" id="ARBA00022441"/>
    </source>
</evidence>
<dbReference type="Gene3D" id="1.25.40.420">
    <property type="match status" value="1"/>
</dbReference>
<dbReference type="FunFam" id="3.30.710.10:FF:000001">
    <property type="entry name" value="Kelch-like family member 20"/>
    <property type="match status" value="1"/>
</dbReference>
<keyword evidence="2" id="KW-0677">Repeat</keyword>
<dbReference type="SUPFAM" id="SSF50965">
    <property type="entry name" value="Galactose oxidase, central domain"/>
    <property type="match status" value="1"/>
</dbReference>
<dbReference type="Pfam" id="PF01344">
    <property type="entry name" value="Kelch_1"/>
    <property type="match status" value="2"/>
</dbReference>
<dbReference type="RefSeq" id="XP_038058055.1">
    <property type="nucleotide sequence ID" value="XM_038202127.1"/>
</dbReference>
<evidence type="ECO:0000259" key="3">
    <source>
        <dbReference type="PROSITE" id="PS50097"/>
    </source>
</evidence>
<dbReference type="PANTHER" id="PTHR24412:SF497">
    <property type="entry name" value="KELCH-LIKE PROTEIN 18"/>
    <property type="match status" value="1"/>
</dbReference>
<dbReference type="SUPFAM" id="SSF54695">
    <property type="entry name" value="POZ domain"/>
    <property type="match status" value="1"/>
</dbReference>
<dbReference type="InterPro" id="IPR006652">
    <property type="entry name" value="Kelch_1"/>
</dbReference>
<dbReference type="FunFam" id="1.25.40.420:FF:000001">
    <property type="entry name" value="Kelch-like family member 12"/>
    <property type="match status" value="1"/>
</dbReference>
<dbReference type="OrthoDB" id="45365at2759"/>
<dbReference type="Pfam" id="PF00651">
    <property type="entry name" value="BTB"/>
    <property type="match status" value="1"/>
</dbReference>
<dbReference type="Gene3D" id="3.30.710.10">
    <property type="entry name" value="Potassium Channel Kv1.1, Chain A"/>
    <property type="match status" value="1"/>
</dbReference>
<dbReference type="PIRSF" id="PIRSF037037">
    <property type="entry name" value="Kelch-like_protein_gigaxonin"/>
    <property type="match status" value="1"/>
</dbReference>
<dbReference type="InterPro" id="IPR030603">
    <property type="entry name" value="KLHL18_BTB/POZ"/>
</dbReference>
<dbReference type="InterPro" id="IPR017096">
    <property type="entry name" value="BTB-kelch_protein"/>
</dbReference>
<dbReference type="InterPro" id="IPR011043">
    <property type="entry name" value="Gal_Oxase/kelch_b-propeller"/>
</dbReference>
<name>A0A914A317_PATMI</name>
<feature type="domain" description="BTB" evidence="3">
    <location>
        <begin position="43"/>
        <end position="110"/>
    </location>
</feature>
<dbReference type="PROSITE" id="PS50097">
    <property type="entry name" value="BTB"/>
    <property type="match status" value="1"/>
</dbReference>
<accession>A0A914A317</accession>
<dbReference type="Proteomes" id="UP000887568">
    <property type="component" value="Unplaced"/>
</dbReference>
<dbReference type="OMA" id="DRWTIVT"/>
<dbReference type="InterPro" id="IPR015915">
    <property type="entry name" value="Kelch-typ_b-propeller"/>
</dbReference>
<dbReference type="Pfam" id="PF24681">
    <property type="entry name" value="Kelch_KLHDC2_KLHL20_DRC7"/>
    <property type="match status" value="1"/>
</dbReference>
<evidence type="ECO:0000313" key="4">
    <source>
        <dbReference type="EnsemblMetazoa" id="XP_038058055.1"/>
    </source>
</evidence>
<dbReference type="EnsemblMetazoa" id="XM_038202127.1">
    <property type="protein sequence ID" value="XP_038058055.1"/>
    <property type="gene ID" value="LOC119729530"/>
</dbReference>
<keyword evidence="1" id="KW-0880">Kelch repeat</keyword>
<evidence type="ECO:0000313" key="5">
    <source>
        <dbReference type="Proteomes" id="UP000887568"/>
    </source>
</evidence>